<gene>
    <name evidence="1" type="ORF">BO78DRAFT_428493</name>
</gene>
<name>A0A319EF39_ASPSB</name>
<organism evidence="1 2">
    <name type="scientific">Aspergillus sclerotiicarbonarius (strain CBS 121057 / IBT 28362)</name>
    <dbReference type="NCBI Taxonomy" id="1448318"/>
    <lineage>
        <taxon>Eukaryota</taxon>
        <taxon>Fungi</taxon>
        <taxon>Dikarya</taxon>
        <taxon>Ascomycota</taxon>
        <taxon>Pezizomycotina</taxon>
        <taxon>Eurotiomycetes</taxon>
        <taxon>Eurotiomycetidae</taxon>
        <taxon>Eurotiales</taxon>
        <taxon>Aspergillaceae</taxon>
        <taxon>Aspergillus</taxon>
        <taxon>Aspergillus subgen. Circumdati</taxon>
    </lineage>
</organism>
<dbReference type="VEuPathDB" id="FungiDB:BO78DRAFT_428493"/>
<keyword evidence="2" id="KW-1185">Reference proteome</keyword>
<dbReference type="OrthoDB" id="4191831at2759"/>
<proteinExistence type="predicted"/>
<evidence type="ECO:0000313" key="1">
    <source>
        <dbReference type="EMBL" id="PYI08131.1"/>
    </source>
</evidence>
<sequence>MANLDMLGRLRVPLPFLVGFVQDTTKRLQDVIPRNIEYLAITDDLAIQNVDANDYKAWPIYEWEDSAIVGLFRAWLEDWRACTPHLRGISLQINWGMDYDQWSPRIQHQLRALGAQAGVQLELIDLSDET</sequence>
<accession>A0A319EF39</accession>
<protein>
    <submittedName>
        <fullName evidence="1">Uncharacterized protein</fullName>
    </submittedName>
</protein>
<reference evidence="1 2" key="1">
    <citation type="submission" date="2018-02" db="EMBL/GenBank/DDBJ databases">
        <title>The genomes of Aspergillus section Nigri reveals drivers in fungal speciation.</title>
        <authorList>
            <consortium name="DOE Joint Genome Institute"/>
            <person name="Vesth T.C."/>
            <person name="Nybo J."/>
            <person name="Theobald S."/>
            <person name="Brandl J."/>
            <person name="Frisvad J.C."/>
            <person name="Nielsen K.F."/>
            <person name="Lyhne E.K."/>
            <person name="Kogle M.E."/>
            <person name="Kuo A."/>
            <person name="Riley R."/>
            <person name="Clum A."/>
            <person name="Nolan M."/>
            <person name="Lipzen A."/>
            <person name="Salamov A."/>
            <person name="Henrissat B."/>
            <person name="Wiebenga A."/>
            <person name="De vries R.P."/>
            <person name="Grigoriev I.V."/>
            <person name="Mortensen U.H."/>
            <person name="Andersen M.R."/>
            <person name="Baker S.E."/>
        </authorList>
    </citation>
    <scope>NUCLEOTIDE SEQUENCE [LARGE SCALE GENOMIC DNA]</scope>
    <source>
        <strain evidence="1 2">CBS 121057</strain>
    </source>
</reference>
<evidence type="ECO:0000313" key="2">
    <source>
        <dbReference type="Proteomes" id="UP000248423"/>
    </source>
</evidence>
<dbReference type="Proteomes" id="UP000248423">
    <property type="component" value="Unassembled WGS sequence"/>
</dbReference>
<dbReference type="EMBL" id="KZ826337">
    <property type="protein sequence ID" value="PYI08131.1"/>
    <property type="molecule type" value="Genomic_DNA"/>
</dbReference>
<dbReference type="AlphaFoldDB" id="A0A319EF39"/>